<dbReference type="EMBL" id="QRIN01000070">
    <property type="protein sequence ID" value="RHG63340.1"/>
    <property type="molecule type" value="Genomic_DNA"/>
</dbReference>
<reference evidence="2 3" key="1">
    <citation type="submission" date="2018-08" db="EMBL/GenBank/DDBJ databases">
        <title>A genome reference for cultivated species of the human gut microbiota.</title>
        <authorList>
            <person name="Zou Y."/>
            <person name="Xue W."/>
            <person name="Luo G."/>
        </authorList>
    </citation>
    <scope>NUCLEOTIDE SEQUENCE [LARGE SCALE GENOMIC DNA]</scope>
    <source>
        <strain evidence="2 3">AM22-1</strain>
    </source>
</reference>
<dbReference type="RefSeq" id="WP_118201498.1">
    <property type="nucleotide sequence ID" value="NZ_QRIE01000043.1"/>
</dbReference>
<gene>
    <name evidence="2" type="ORF">DW250_13180</name>
</gene>
<dbReference type="AlphaFoldDB" id="A0A3R6H172"/>
<evidence type="ECO:0000256" key="1">
    <source>
        <dbReference type="SAM" id="MobiDB-lite"/>
    </source>
</evidence>
<feature type="region of interest" description="Disordered" evidence="1">
    <location>
        <begin position="134"/>
        <end position="156"/>
    </location>
</feature>
<evidence type="ECO:0000313" key="2">
    <source>
        <dbReference type="EMBL" id="RHG63340.1"/>
    </source>
</evidence>
<accession>A0A3R6H172</accession>
<sequence>MALPFGKTIKTRHFTVLKFSKSLSKKEVASLREDIPADIKKHLQRGSLPFIKIANIAGTWGIEYSIGTSMYAALDECVPVAVGDHYEFSKDDGNIIEAFAQLMYADTSLPGDAEYTAGKLKLRDEYIAREAARRNAAADEGKTEEQLRKESDEAVQEVIDRDKHAETILEMAEQIKKEGGKDER</sequence>
<protein>
    <submittedName>
        <fullName evidence="2">Uncharacterized protein</fullName>
    </submittedName>
</protein>
<comment type="caution">
    <text evidence="2">The sequence shown here is derived from an EMBL/GenBank/DDBJ whole genome shotgun (WGS) entry which is preliminary data.</text>
</comment>
<name>A0A3R6H172_9BACT</name>
<dbReference type="Proteomes" id="UP000286501">
    <property type="component" value="Unassembled WGS sequence"/>
</dbReference>
<proteinExistence type="predicted"/>
<organism evidence="2 3">
    <name type="scientific">Segatella copri</name>
    <dbReference type="NCBI Taxonomy" id="165179"/>
    <lineage>
        <taxon>Bacteria</taxon>
        <taxon>Pseudomonadati</taxon>
        <taxon>Bacteroidota</taxon>
        <taxon>Bacteroidia</taxon>
        <taxon>Bacteroidales</taxon>
        <taxon>Prevotellaceae</taxon>
        <taxon>Segatella</taxon>
    </lineage>
</organism>
<evidence type="ECO:0000313" key="3">
    <source>
        <dbReference type="Proteomes" id="UP000286501"/>
    </source>
</evidence>